<evidence type="ECO:0000256" key="3">
    <source>
        <dbReference type="ARBA" id="ARBA00011245"/>
    </source>
</evidence>
<keyword evidence="14" id="KW-0413">Isomerase</keyword>
<dbReference type="FunFam" id="2.40.10.240:FF:000002">
    <property type="entry name" value="S-adenosylmethionine:tRNA ribosyltransferase-isomerase"/>
    <property type="match status" value="1"/>
</dbReference>
<sequence>MRIEDFDFYLPPELIAQYPNERGKSRLLVLNKKTGEIEHKQFSDIIEYLSFGDVLVLNNTKVIPARLFGRRESGGVVEVFILERKEGNLYEVLSKPGRKARPGEKITFDKNFYCIIRDINKEFGTRIAEFFCNGDVDDFIEKYGEIPLPPYIRRKPEDIDKERYQTIYAKVKGAVAAPTAGLHFTEEILNEIKNKGSKITFITLHSGLGTFRPVKVREIEKHRMEPEYFSVSRETAEIINDAKKEGKNIFCVGTTTIRALESVSDENGFVKEFQGKTDLYIYPPYRFKVCDKIITNFHLPKSTLLLLVSAFAGRDKILKAYEEAIRLKYRFFSYGDAMLII</sequence>
<name>A0A7C4YBZ8_UNCW3</name>
<evidence type="ECO:0000256" key="13">
    <source>
        <dbReference type="HAMAP-Rule" id="MF_00113"/>
    </source>
</evidence>
<dbReference type="Gene3D" id="3.40.1780.10">
    <property type="entry name" value="QueA-like"/>
    <property type="match status" value="1"/>
</dbReference>
<organism evidence="14">
    <name type="scientific">candidate division WOR-3 bacterium</name>
    <dbReference type="NCBI Taxonomy" id="2052148"/>
    <lineage>
        <taxon>Bacteria</taxon>
        <taxon>Bacteria division WOR-3</taxon>
    </lineage>
</organism>
<protein>
    <recommendedName>
        <fullName evidence="11 13">S-adenosylmethionine:tRNA ribosyltransferase-isomerase</fullName>
        <ecNumber evidence="10 13">2.4.99.17</ecNumber>
    </recommendedName>
    <alternativeName>
        <fullName evidence="12 13">Queuosine biosynthesis protein QueA</fullName>
    </alternativeName>
</protein>
<keyword evidence="14" id="KW-0328">Glycosyltransferase</keyword>
<keyword evidence="7 13" id="KW-0671">Queuosine biosynthesis</keyword>
<evidence type="ECO:0000256" key="12">
    <source>
        <dbReference type="ARBA" id="ARBA00076160"/>
    </source>
</evidence>
<dbReference type="InterPro" id="IPR042118">
    <property type="entry name" value="QueA_dom1"/>
</dbReference>
<dbReference type="NCBIfam" id="TIGR00113">
    <property type="entry name" value="queA"/>
    <property type="match status" value="1"/>
</dbReference>
<evidence type="ECO:0000256" key="5">
    <source>
        <dbReference type="ARBA" id="ARBA00022679"/>
    </source>
</evidence>
<dbReference type="InterPro" id="IPR003699">
    <property type="entry name" value="QueA"/>
</dbReference>
<keyword evidence="5 13" id="KW-0808">Transferase</keyword>
<dbReference type="GO" id="GO:0005737">
    <property type="term" value="C:cytoplasm"/>
    <property type="evidence" value="ECO:0007669"/>
    <property type="project" value="UniProtKB-SubCell"/>
</dbReference>
<dbReference type="GO" id="GO:0051075">
    <property type="term" value="F:S-adenosylmethionine:tRNA ribosyltransferase-isomerase activity"/>
    <property type="evidence" value="ECO:0007669"/>
    <property type="project" value="UniProtKB-EC"/>
</dbReference>
<evidence type="ECO:0000256" key="6">
    <source>
        <dbReference type="ARBA" id="ARBA00022691"/>
    </source>
</evidence>
<evidence type="ECO:0000256" key="9">
    <source>
        <dbReference type="ARBA" id="ARBA00061210"/>
    </source>
</evidence>
<reference evidence="14" key="1">
    <citation type="journal article" date="2020" name="mSystems">
        <title>Genome- and Community-Level Interaction Insights into Carbon Utilization and Element Cycling Functions of Hydrothermarchaeota in Hydrothermal Sediment.</title>
        <authorList>
            <person name="Zhou Z."/>
            <person name="Liu Y."/>
            <person name="Xu W."/>
            <person name="Pan J."/>
            <person name="Luo Z.H."/>
            <person name="Li M."/>
        </authorList>
    </citation>
    <scope>NUCLEOTIDE SEQUENCE [LARGE SCALE GENOMIC DNA]</scope>
    <source>
        <strain evidence="14">SpSt-780</strain>
    </source>
</reference>
<keyword evidence="4 13" id="KW-0963">Cytoplasm</keyword>
<evidence type="ECO:0000256" key="2">
    <source>
        <dbReference type="ARBA" id="ARBA00004691"/>
    </source>
</evidence>
<dbReference type="UniPathway" id="UPA00392"/>
<dbReference type="HAMAP" id="MF_00113">
    <property type="entry name" value="QueA"/>
    <property type="match status" value="1"/>
</dbReference>
<dbReference type="GO" id="GO:0008616">
    <property type="term" value="P:tRNA queuosine(34) biosynthetic process"/>
    <property type="evidence" value="ECO:0007669"/>
    <property type="project" value="UniProtKB-UniRule"/>
</dbReference>
<comment type="catalytic activity">
    <reaction evidence="8 13">
        <text>7-aminomethyl-7-carbaguanosine(34) in tRNA + S-adenosyl-L-methionine = epoxyqueuosine(34) in tRNA + adenine + L-methionine + 2 H(+)</text>
        <dbReference type="Rhea" id="RHEA:32155"/>
        <dbReference type="Rhea" id="RHEA-COMP:10342"/>
        <dbReference type="Rhea" id="RHEA-COMP:18582"/>
        <dbReference type="ChEBI" id="CHEBI:15378"/>
        <dbReference type="ChEBI" id="CHEBI:16708"/>
        <dbReference type="ChEBI" id="CHEBI:57844"/>
        <dbReference type="ChEBI" id="CHEBI:59789"/>
        <dbReference type="ChEBI" id="CHEBI:82833"/>
        <dbReference type="ChEBI" id="CHEBI:194443"/>
        <dbReference type="EC" id="2.4.99.17"/>
    </reaction>
</comment>
<evidence type="ECO:0000256" key="8">
    <source>
        <dbReference type="ARBA" id="ARBA00052751"/>
    </source>
</evidence>
<comment type="function">
    <text evidence="13">Transfers and isomerizes the ribose moiety from AdoMet to the 7-aminomethyl group of 7-deazaguanine (preQ1-tRNA) to give epoxyqueuosine (oQ-tRNA).</text>
</comment>
<comment type="subunit">
    <text evidence="3 13">Monomer.</text>
</comment>
<dbReference type="AlphaFoldDB" id="A0A7C4YBZ8"/>
<dbReference type="PANTHER" id="PTHR30307">
    <property type="entry name" value="S-ADENOSYLMETHIONINE:TRNA RIBOSYLTRANSFERASE-ISOMERASE"/>
    <property type="match status" value="1"/>
</dbReference>
<dbReference type="InterPro" id="IPR036100">
    <property type="entry name" value="QueA_sf"/>
</dbReference>
<dbReference type="EMBL" id="DTHG01000022">
    <property type="protein sequence ID" value="HGW91260.1"/>
    <property type="molecule type" value="Genomic_DNA"/>
</dbReference>
<dbReference type="FunFam" id="3.40.1780.10:FF:000001">
    <property type="entry name" value="S-adenosylmethionine:tRNA ribosyltransferase-isomerase"/>
    <property type="match status" value="1"/>
</dbReference>
<gene>
    <name evidence="13 14" type="primary">queA</name>
    <name evidence="14" type="ORF">ENV67_01800</name>
</gene>
<dbReference type="InterPro" id="IPR042119">
    <property type="entry name" value="QueA_dom2"/>
</dbReference>
<dbReference type="SUPFAM" id="SSF111337">
    <property type="entry name" value="QueA-like"/>
    <property type="match status" value="1"/>
</dbReference>
<dbReference type="PANTHER" id="PTHR30307:SF0">
    <property type="entry name" value="S-ADENOSYLMETHIONINE:TRNA RIBOSYLTRANSFERASE-ISOMERASE"/>
    <property type="match status" value="1"/>
</dbReference>
<evidence type="ECO:0000313" key="14">
    <source>
        <dbReference type="EMBL" id="HGW91260.1"/>
    </source>
</evidence>
<evidence type="ECO:0000256" key="7">
    <source>
        <dbReference type="ARBA" id="ARBA00022785"/>
    </source>
</evidence>
<comment type="similarity">
    <text evidence="9 13">Belongs to the QueA family.</text>
</comment>
<evidence type="ECO:0000256" key="4">
    <source>
        <dbReference type="ARBA" id="ARBA00022490"/>
    </source>
</evidence>
<accession>A0A7C4YBZ8</accession>
<comment type="subcellular location">
    <subcellularLocation>
        <location evidence="1 13">Cytoplasm</location>
    </subcellularLocation>
</comment>
<proteinExistence type="inferred from homology"/>
<dbReference type="EC" id="2.4.99.17" evidence="10 13"/>
<evidence type="ECO:0000256" key="11">
    <source>
        <dbReference type="ARBA" id="ARBA00069325"/>
    </source>
</evidence>
<dbReference type="NCBIfam" id="NF001140">
    <property type="entry name" value="PRK00147.1"/>
    <property type="match status" value="1"/>
</dbReference>
<evidence type="ECO:0000256" key="1">
    <source>
        <dbReference type="ARBA" id="ARBA00004496"/>
    </source>
</evidence>
<comment type="pathway">
    <text evidence="2 13">tRNA modification; tRNA-queuosine biosynthesis.</text>
</comment>
<dbReference type="Pfam" id="PF02547">
    <property type="entry name" value="Queuosine_synth"/>
    <property type="match status" value="1"/>
</dbReference>
<keyword evidence="6 13" id="KW-0949">S-adenosyl-L-methionine</keyword>
<dbReference type="Gene3D" id="2.40.10.240">
    <property type="entry name" value="QueA-like"/>
    <property type="match status" value="1"/>
</dbReference>
<comment type="caution">
    <text evidence="14">The sequence shown here is derived from an EMBL/GenBank/DDBJ whole genome shotgun (WGS) entry which is preliminary data.</text>
</comment>
<evidence type="ECO:0000256" key="10">
    <source>
        <dbReference type="ARBA" id="ARBA00066503"/>
    </source>
</evidence>